<evidence type="ECO:0000313" key="8">
    <source>
        <dbReference type="EMBL" id="EGC04338.1"/>
    </source>
</evidence>
<dbReference type="Pfam" id="PF02195">
    <property type="entry name" value="ParB_N"/>
    <property type="match status" value="1"/>
</dbReference>
<evidence type="ECO:0000256" key="5">
    <source>
        <dbReference type="SAM" id="Coils"/>
    </source>
</evidence>
<proteinExistence type="inferred from homology"/>
<evidence type="ECO:0000256" key="3">
    <source>
        <dbReference type="ARBA" id="ARBA00022829"/>
    </source>
</evidence>
<keyword evidence="4" id="KW-0238">DNA-binding</keyword>
<gene>
    <name evidence="8" type="ORF">CUS_5176</name>
</gene>
<dbReference type="eggNOG" id="COG1475">
    <property type="taxonomic scope" value="Bacteria"/>
</dbReference>
<organism evidence="8 9">
    <name type="scientific">Ruminococcus albus 8</name>
    <dbReference type="NCBI Taxonomy" id="246199"/>
    <lineage>
        <taxon>Bacteria</taxon>
        <taxon>Bacillati</taxon>
        <taxon>Bacillota</taxon>
        <taxon>Clostridia</taxon>
        <taxon>Eubacteriales</taxon>
        <taxon>Oscillospiraceae</taxon>
        <taxon>Ruminococcus</taxon>
    </lineage>
</organism>
<dbReference type="FunFam" id="1.10.10.2830:FF:000001">
    <property type="entry name" value="Chromosome partitioning protein ParB"/>
    <property type="match status" value="1"/>
</dbReference>
<dbReference type="GO" id="GO:0003677">
    <property type="term" value="F:DNA binding"/>
    <property type="evidence" value="ECO:0007669"/>
    <property type="project" value="UniProtKB-KW"/>
</dbReference>
<dbReference type="NCBIfam" id="TIGR00180">
    <property type="entry name" value="parB_part"/>
    <property type="match status" value="1"/>
</dbReference>
<feature type="coiled-coil region" evidence="5">
    <location>
        <begin position="212"/>
        <end position="239"/>
    </location>
</feature>
<evidence type="ECO:0000256" key="1">
    <source>
        <dbReference type="ARBA" id="ARBA00004453"/>
    </source>
</evidence>
<dbReference type="PANTHER" id="PTHR33375">
    <property type="entry name" value="CHROMOSOME-PARTITIONING PROTEIN PARB-RELATED"/>
    <property type="match status" value="1"/>
</dbReference>
<dbReference type="InterPro" id="IPR050336">
    <property type="entry name" value="Chromosome_partition/occlusion"/>
</dbReference>
<dbReference type="FunFam" id="3.90.1530.30:FF:000001">
    <property type="entry name" value="Chromosome partitioning protein ParB"/>
    <property type="match status" value="1"/>
</dbReference>
<keyword evidence="5" id="KW-0175">Coiled coil</keyword>
<comment type="subcellular location">
    <subcellularLocation>
        <location evidence="1">Cytoplasm</location>
        <location evidence="1">Nucleoid</location>
    </subcellularLocation>
</comment>
<evidence type="ECO:0000313" key="9">
    <source>
        <dbReference type="Proteomes" id="UP000004259"/>
    </source>
</evidence>
<dbReference type="STRING" id="246199.CUS_5176"/>
<dbReference type="Proteomes" id="UP000004259">
    <property type="component" value="Unassembled WGS sequence"/>
</dbReference>
<comment type="caution">
    <text evidence="8">The sequence shown here is derived from an EMBL/GenBank/DDBJ whole genome shotgun (WGS) entry which is preliminary data.</text>
</comment>
<feature type="domain" description="ParB-like N-terminal" evidence="7">
    <location>
        <begin position="38"/>
        <end position="128"/>
    </location>
</feature>
<dbReference type="Pfam" id="PF17762">
    <property type="entry name" value="HTH_ParB"/>
    <property type="match status" value="1"/>
</dbReference>
<evidence type="ECO:0000256" key="4">
    <source>
        <dbReference type="ARBA" id="ARBA00023125"/>
    </source>
</evidence>
<keyword evidence="9" id="KW-1185">Reference proteome</keyword>
<dbReference type="InterPro" id="IPR041468">
    <property type="entry name" value="HTH_ParB/Spo0J"/>
</dbReference>
<dbReference type="GO" id="GO:0007059">
    <property type="term" value="P:chromosome segregation"/>
    <property type="evidence" value="ECO:0007669"/>
    <property type="project" value="UniProtKB-KW"/>
</dbReference>
<sequence length="309" mass="34362">MAKKNRMGAGLDALFAENTRPAAESETAPEQESGDSVTMVKVTLLEPNKEQPRSTFDDEKLNELADSIRENGVLQPILARPLENGGYQIVAGERRWRASRLAGLSEVPVYIKELSDKQTMQMALIENIQRQDLSPVEKAMAYKSLMDSYDMTQQQLAQAVGKSRSAVANSLRLLELDESVRDMVDKGEISFGHAKVLSGLEKANQAEFAKLVKQEDLSVRQLEDAVRSAEQQAAKQQESDMQTIRKRSVKKERPFLKEFEMAVNANSDVRVKARSDNSGGVKVELKLPKEIDAETLLGKLAELLAKEQS</sequence>
<dbReference type="Gene3D" id="1.10.10.2830">
    <property type="match status" value="1"/>
</dbReference>
<dbReference type="EMBL" id="ADKM02000030">
    <property type="protein sequence ID" value="EGC04338.1"/>
    <property type="molecule type" value="Genomic_DNA"/>
</dbReference>
<dbReference type="PANTHER" id="PTHR33375:SF1">
    <property type="entry name" value="CHROMOSOME-PARTITIONING PROTEIN PARB-RELATED"/>
    <property type="match status" value="1"/>
</dbReference>
<reference evidence="8 9" key="1">
    <citation type="submission" date="2011-02" db="EMBL/GenBank/DDBJ databases">
        <authorList>
            <person name="Nelson K.E."/>
            <person name="Sutton G."/>
            <person name="Torralba M."/>
            <person name="Durkin S."/>
            <person name="Harkins D."/>
            <person name="Montgomery R."/>
            <person name="Ziemer C."/>
            <person name="Klaassens E."/>
            <person name="Ocuiv P."/>
            <person name="Morrison M."/>
        </authorList>
    </citation>
    <scope>NUCLEOTIDE SEQUENCE [LARGE SCALE GENOMIC DNA]</scope>
    <source>
        <strain evidence="8 9">8</strain>
    </source>
</reference>
<accession>E9S8R0</accession>
<evidence type="ECO:0000256" key="6">
    <source>
        <dbReference type="SAM" id="MobiDB-lite"/>
    </source>
</evidence>
<dbReference type="InterPro" id="IPR036086">
    <property type="entry name" value="ParB/Sulfiredoxin_sf"/>
</dbReference>
<feature type="compositionally biased region" description="Basic and acidic residues" evidence="6">
    <location>
        <begin position="47"/>
        <end position="58"/>
    </location>
</feature>
<dbReference type="InterPro" id="IPR003115">
    <property type="entry name" value="ParB_N"/>
</dbReference>
<protein>
    <submittedName>
        <fullName evidence="8">Putative stage 0 sporulation protein J</fullName>
    </submittedName>
</protein>
<keyword evidence="3" id="KW-0159">Chromosome partition</keyword>
<evidence type="ECO:0000256" key="2">
    <source>
        <dbReference type="ARBA" id="ARBA00006295"/>
    </source>
</evidence>
<dbReference type="InterPro" id="IPR004437">
    <property type="entry name" value="ParB/RepB/Spo0J"/>
</dbReference>
<dbReference type="CDD" id="cd16393">
    <property type="entry name" value="SPO0J_N"/>
    <property type="match status" value="1"/>
</dbReference>
<dbReference type="GO" id="GO:0005694">
    <property type="term" value="C:chromosome"/>
    <property type="evidence" value="ECO:0007669"/>
    <property type="project" value="TreeGrafter"/>
</dbReference>
<dbReference type="RefSeq" id="WP_002847364.1">
    <property type="nucleotide sequence ID" value="NZ_ADKM02000030.1"/>
</dbReference>
<dbReference type="Gene3D" id="3.90.1530.30">
    <property type="match status" value="1"/>
</dbReference>
<dbReference type="GO" id="GO:0009295">
    <property type="term" value="C:nucleoid"/>
    <property type="evidence" value="ECO:0007669"/>
    <property type="project" value="UniProtKB-SubCell"/>
</dbReference>
<feature type="region of interest" description="Disordered" evidence="6">
    <location>
        <begin position="1"/>
        <end position="58"/>
    </location>
</feature>
<dbReference type="SUPFAM" id="SSF110849">
    <property type="entry name" value="ParB/Sulfiredoxin"/>
    <property type="match status" value="1"/>
</dbReference>
<dbReference type="OrthoDB" id="9802051at2"/>
<dbReference type="AlphaFoldDB" id="E9S8R0"/>
<evidence type="ECO:0000259" key="7">
    <source>
        <dbReference type="SMART" id="SM00470"/>
    </source>
</evidence>
<name>E9S8R0_RUMAL</name>
<dbReference type="SMART" id="SM00470">
    <property type="entry name" value="ParB"/>
    <property type="match status" value="1"/>
</dbReference>
<comment type="similarity">
    <text evidence="2">Belongs to the ParB family.</text>
</comment>